<proteinExistence type="predicted"/>
<dbReference type="GO" id="GO:0070034">
    <property type="term" value="F:telomerase RNA binding"/>
    <property type="evidence" value="ECO:0007669"/>
    <property type="project" value="TreeGrafter"/>
</dbReference>
<protein>
    <recommendedName>
        <fullName evidence="1">DUF4062 domain-containing protein</fullName>
    </recommendedName>
</protein>
<gene>
    <name evidence="2" type="ORF">PXEA_LOCUS11418</name>
</gene>
<reference evidence="2" key="1">
    <citation type="submission" date="2018-11" db="EMBL/GenBank/DDBJ databases">
        <authorList>
            <consortium name="Pathogen Informatics"/>
        </authorList>
    </citation>
    <scope>NUCLEOTIDE SEQUENCE</scope>
</reference>
<keyword evidence="3" id="KW-1185">Reference proteome</keyword>
<dbReference type="GO" id="GO:0003720">
    <property type="term" value="F:telomerase activity"/>
    <property type="evidence" value="ECO:0007669"/>
    <property type="project" value="TreeGrafter"/>
</dbReference>
<dbReference type="AlphaFoldDB" id="A0A3S5BTQ5"/>
<dbReference type="GO" id="GO:0000722">
    <property type="term" value="P:telomere maintenance via recombination"/>
    <property type="evidence" value="ECO:0007669"/>
    <property type="project" value="TreeGrafter"/>
</dbReference>
<name>A0A3S5BTQ5_9PLAT</name>
<dbReference type="Proteomes" id="UP000784294">
    <property type="component" value="Unassembled WGS sequence"/>
</dbReference>
<dbReference type="GO" id="GO:0005697">
    <property type="term" value="C:telomerase holoenzyme complex"/>
    <property type="evidence" value="ECO:0007669"/>
    <property type="project" value="TreeGrafter"/>
</dbReference>
<dbReference type="OrthoDB" id="427368at2759"/>
<dbReference type="EMBL" id="CAAALY010035090">
    <property type="protein sequence ID" value="VEL17978.1"/>
    <property type="molecule type" value="Genomic_DNA"/>
</dbReference>
<dbReference type="InterPro" id="IPR052652">
    <property type="entry name" value="Telomerase_Complex_Comp"/>
</dbReference>
<organism evidence="2 3">
    <name type="scientific">Protopolystoma xenopodis</name>
    <dbReference type="NCBI Taxonomy" id="117903"/>
    <lineage>
        <taxon>Eukaryota</taxon>
        <taxon>Metazoa</taxon>
        <taxon>Spiralia</taxon>
        <taxon>Lophotrochozoa</taxon>
        <taxon>Platyhelminthes</taxon>
        <taxon>Monogenea</taxon>
        <taxon>Polyopisthocotylea</taxon>
        <taxon>Polystomatidea</taxon>
        <taxon>Polystomatidae</taxon>
        <taxon>Protopolystoma</taxon>
    </lineage>
</organism>
<dbReference type="Pfam" id="PF13271">
    <property type="entry name" value="DUF4062"/>
    <property type="match status" value="1"/>
</dbReference>
<evidence type="ECO:0000313" key="2">
    <source>
        <dbReference type="EMBL" id="VEL17978.1"/>
    </source>
</evidence>
<comment type="caution">
    <text evidence="2">The sequence shown here is derived from an EMBL/GenBank/DDBJ whole genome shotgun (WGS) entry which is preliminary data.</text>
</comment>
<feature type="domain" description="DUF4062" evidence="1">
    <location>
        <begin position="40"/>
        <end position="107"/>
    </location>
</feature>
<evidence type="ECO:0000313" key="3">
    <source>
        <dbReference type="Proteomes" id="UP000784294"/>
    </source>
</evidence>
<dbReference type="PANTHER" id="PTHR44791:SF1">
    <property type="entry name" value="TELOMERASE PROTEIN COMPONENT 1"/>
    <property type="match status" value="1"/>
</dbReference>
<dbReference type="PANTHER" id="PTHR44791">
    <property type="entry name" value="TELOMERASE PROTEIN COMPONENT 1 TEP1"/>
    <property type="match status" value="1"/>
</dbReference>
<evidence type="ECO:0000259" key="1">
    <source>
        <dbReference type="Pfam" id="PF13271"/>
    </source>
</evidence>
<sequence>MHGERDLICGLIMPTLRKLAARELHVHLTEVDLRWGVPEPAMRSSLALRICLEQAASCDIFTLLLGERYGWVPKQALIDGLPPKLRSLILRFYKPGMSITEMEYRVALSTSLNVMNQVTGAKRAKNLNFAEAQKRRIFAFLRDPASVE</sequence>
<dbReference type="InterPro" id="IPR025139">
    <property type="entry name" value="DUF4062"/>
</dbReference>
<accession>A0A3S5BTQ5</accession>